<reference evidence="2 3" key="1">
    <citation type="submission" date="2020-08" db="EMBL/GenBank/DDBJ databases">
        <title>Sequencing the genomes of 1000 actinobacteria strains.</title>
        <authorList>
            <person name="Klenk H.-P."/>
        </authorList>
    </citation>
    <scope>NUCLEOTIDE SEQUENCE [LARGE SCALE GENOMIC DNA]</scope>
    <source>
        <strain evidence="2 3">DSM 45582</strain>
    </source>
</reference>
<proteinExistence type="predicted"/>
<dbReference type="Gene3D" id="1.20.1530.20">
    <property type="match status" value="1"/>
</dbReference>
<organism evidence="2 3">
    <name type="scientific">Saccharopolyspora gloriosae</name>
    <dbReference type="NCBI Taxonomy" id="455344"/>
    <lineage>
        <taxon>Bacteria</taxon>
        <taxon>Bacillati</taxon>
        <taxon>Actinomycetota</taxon>
        <taxon>Actinomycetes</taxon>
        <taxon>Pseudonocardiales</taxon>
        <taxon>Pseudonocardiaceae</taxon>
        <taxon>Saccharopolyspora</taxon>
    </lineage>
</organism>
<keyword evidence="1" id="KW-0812">Transmembrane</keyword>
<feature type="transmembrane region" description="Helical" evidence="1">
    <location>
        <begin position="275"/>
        <end position="297"/>
    </location>
</feature>
<name>A0A840ND85_9PSEU</name>
<feature type="transmembrane region" description="Helical" evidence="1">
    <location>
        <begin position="230"/>
        <end position="254"/>
    </location>
</feature>
<keyword evidence="3" id="KW-1185">Reference proteome</keyword>
<evidence type="ECO:0000313" key="2">
    <source>
        <dbReference type="EMBL" id="MBB5068911.1"/>
    </source>
</evidence>
<dbReference type="PIRSF" id="PIRSF026166">
    <property type="entry name" value="UCP026166"/>
    <property type="match status" value="1"/>
</dbReference>
<dbReference type="EMBL" id="JACHIV010000001">
    <property type="protein sequence ID" value="MBB5068911.1"/>
    <property type="molecule type" value="Genomic_DNA"/>
</dbReference>
<sequence>MPNSFVTRSRIDPYIIALVLTAVLAAFFPVRGEPAAVLDTAVTIAIGFLFFLYGARLPRGATWEGVRHWRLHGAILLSTYALFPVLGLATAVLVPAVLTEPLHLGLLFLCVLPSTVQSSITFTSLAGGNVAAAICAATFSNVLGVLLTPVLAGLLLAGGTGAVPLDALPEIVLLLLVPFLLGQLARRWIGEWVRARRALGKLDRVVILAVVFTAFSEGTAHGIWEQLTPSGLLLLAAVCLVLLVVVLAVTSLAARWCGFSTPDRIALVFAGSKKSLASGLPMASVLLPAASVGLLVLPLMLYHQLQLIACAWLARRFADRSADDAASAPVPEASA</sequence>
<dbReference type="GO" id="GO:0005886">
    <property type="term" value="C:plasma membrane"/>
    <property type="evidence" value="ECO:0007669"/>
    <property type="project" value="TreeGrafter"/>
</dbReference>
<comment type="caution">
    <text evidence="2">The sequence shown here is derived from an EMBL/GenBank/DDBJ whole genome shotgun (WGS) entry which is preliminary data.</text>
</comment>
<feature type="transmembrane region" description="Helical" evidence="1">
    <location>
        <begin position="74"/>
        <end position="98"/>
    </location>
</feature>
<feature type="transmembrane region" description="Helical" evidence="1">
    <location>
        <begin position="12"/>
        <end position="30"/>
    </location>
</feature>
<dbReference type="PANTHER" id="PTHR18640">
    <property type="entry name" value="SOLUTE CARRIER FAMILY 10 MEMBER 7"/>
    <property type="match status" value="1"/>
</dbReference>
<keyword evidence="1" id="KW-0472">Membrane</keyword>
<gene>
    <name evidence="2" type="ORF">BJ969_001999</name>
</gene>
<dbReference type="PANTHER" id="PTHR18640:SF5">
    <property type="entry name" value="SODIUM_BILE ACID COTRANSPORTER 7"/>
    <property type="match status" value="1"/>
</dbReference>
<dbReference type="Pfam" id="PF13593">
    <property type="entry name" value="SBF_like"/>
    <property type="match status" value="1"/>
</dbReference>
<evidence type="ECO:0000256" key="1">
    <source>
        <dbReference type="SAM" id="Phobius"/>
    </source>
</evidence>
<feature type="transmembrane region" description="Helical" evidence="1">
    <location>
        <begin position="205"/>
        <end position="224"/>
    </location>
</feature>
<dbReference type="InterPro" id="IPR038770">
    <property type="entry name" value="Na+/solute_symporter_sf"/>
</dbReference>
<keyword evidence="1" id="KW-1133">Transmembrane helix</keyword>
<feature type="transmembrane region" description="Helical" evidence="1">
    <location>
        <begin position="167"/>
        <end position="185"/>
    </location>
</feature>
<evidence type="ECO:0000313" key="3">
    <source>
        <dbReference type="Proteomes" id="UP000580474"/>
    </source>
</evidence>
<feature type="transmembrane region" description="Helical" evidence="1">
    <location>
        <begin position="36"/>
        <end position="53"/>
    </location>
</feature>
<feature type="transmembrane region" description="Helical" evidence="1">
    <location>
        <begin position="130"/>
        <end position="155"/>
    </location>
</feature>
<dbReference type="AlphaFoldDB" id="A0A840ND85"/>
<dbReference type="RefSeq" id="WP_184478671.1">
    <property type="nucleotide sequence ID" value="NZ_JACHIV010000001.1"/>
</dbReference>
<accession>A0A840ND85</accession>
<protein>
    <submittedName>
        <fullName evidence="2">Sodium/bile acid cotransporter 7</fullName>
    </submittedName>
</protein>
<feature type="transmembrane region" description="Helical" evidence="1">
    <location>
        <begin position="104"/>
        <end position="123"/>
    </location>
</feature>
<dbReference type="InterPro" id="IPR016833">
    <property type="entry name" value="Put_Na-Bile_cotransptr"/>
</dbReference>
<dbReference type="Proteomes" id="UP000580474">
    <property type="component" value="Unassembled WGS sequence"/>
</dbReference>